<dbReference type="HOGENOM" id="CLU_023186_0_0_1"/>
<keyword evidence="3" id="KW-1185">Reference proteome</keyword>
<dbReference type="GeneID" id="18260266"/>
<evidence type="ECO:0000313" key="2">
    <source>
        <dbReference type="EMBL" id="EGS18213.1"/>
    </source>
</evidence>
<feature type="compositionally biased region" description="Pro residues" evidence="1">
    <location>
        <begin position="169"/>
        <end position="181"/>
    </location>
</feature>
<dbReference type="OrthoDB" id="5382953at2759"/>
<organism evidence="3">
    <name type="scientific">Chaetomium thermophilum (strain DSM 1495 / CBS 144.50 / IMI 039719)</name>
    <name type="common">Thermochaetoides thermophila</name>
    <dbReference type="NCBI Taxonomy" id="759272"/>
    <lineage>
        <taxon>Eukaryota</taxon>
        <taxon>Fungi</taxon>
        <taxon>Dikarya</taxon>
        <taxon>Ascomycota</taxon>
        <taxon>Pezizomycotina</taxon>
        <taxon>Sordariomycetes</taxon>
        <taxon>Sordariomycetidae</taxon>
        <taxon>Sordariales</taxon>
        <taxon>Chaetomiaceae</taxon>
        <taxon>Thermochaetoides</taxon>
    </lineage>
</organism>
<feature type="compositionally biased region" description="Polar residues" evidence="1">
    <location>
        <begin position="246"/>
        <end position="281"/>
    </location>
</feature>
<evidence type="ECO:0000313" key="3">
    <source>
        <dbReference type="Proteomes" id="UP000008066"/>
    </source>
</evidence>
<dbReference type="RefSeq" id="XP_006696544.1">
    <property type="nucleotide sequence ID" value="XM_006696481.1"/>
</dbReference>
<dbReference type="Proteomes" id="UP000008066">
    <property type="component" value="Unassembled WGS sequence"/>
</dbReference>
<dbReference type="EMBL" id="GL988046">
    <property type="protein sequence ID" value="EGS18213.1"/>
    <property type="molecule type" value="Genomic_DNA"/>
</dbReference>
<dbReference type="KEGG" id="cthr:CTHT_0062280"/>
<dbReference type="eggNOG" id="ENOG502SK9A">
    <property type="taxonomic scope" value="Eukaryota"/>
</dbReference>
<dbReference type="STRING" id="759272.G0SE36"/>
<name>G0SE36_CHATD</name>
<sequence length="614" mass="68301">MRPYTAKTARHWRCTEPVPIEITGSDQYSFGDHPVRLWVSGASGWFEIKPSRRFEPIFREIHEAVTLYYGIFDAYNNHFAEKSKKKGRKTQPSLDTVLFKYALKAGNGIFHEEAKALCHKWADFLIAHFPKEGACDGWSWENTDFAKWLRDSHPEVERKLANIVQEIAPPLPPPPPSPPSVIVPKASETSQPPRKRKGRPSKTANRPSDTREAKIQDSISSRSHSPHPKPATKVTPVPLPERYRSFINQPTALQTSQPTPARPVATSQSASNQVSGPSTSETADELNDVPMTDSDAESPVDRLLSVFRELAVELDISKASPSTVYSKLFFKCKMKEYGVAKDIVLYYSKELFARLGPEWKGTRFLKWLQEESNKPWVPMTGIREEDIPSQTYRRATKAATKVLAIHQPLAPLPRPINLHTKPDFPSQQSDEDISDSGVAFLRPRRGRKSGKVATLRPLPSTSRKRPVSELLEDVSSSSDDDVGDEVAAILNLPEDIAASGSRLPLPDGVVRVVVHAEPLMDTTPRGPNGTWTCEHEGCGYVVRAAEEQEGQDLIREHFRDHEAAAERAQLVVQESRSHGNIPIKYVYACFPPVLLLVASPVSSPGSGSQVEARG</sequence>
<gene>
    <name evidence="2" type="ORF">CTHT_0062280</name>
</gene>
<dbReference type="OMA" id="NGPRDSW"/>
<protein>
    <submittedName>
        <fullName evidence="2">Uncharacterized protein</fullName>
    </submittedName>
</protein>
<feature type="region of interest" description="Disordered" evidence="1">
    <location>
        <begin position="167"/>
        <end position="298"/>
    </location>
</feature>
<feature type="region of interest" description="Disordered" evidence="1">
    <location>
        <begin position="419"/>
        <end position="479"/>
    </location>
</feature>
<proteinExistence type="predicted"/>
<accession>G0SE36</accession>
<dbReference type="AlphaFoldDB" id="G0SE36"/>
<evidence type="ECO:0000256" key="1">
    <source>
        <dbReference type="SAM" id="MobiDB-lite"/>
    </source>
</evidence>
<reference evidence="2 3" key="1">
    <citation type="journal article" date="2011" name="Cell">
        <title>Insight into structure and assembly of the nuclear pore complex by utilizing the genome of a eukaryotic thermophile.</title>
        <authorList>
            <person name="Amlacher S."/>
            <person name="Sarges P."/>
            <person name="Flemming D."/>
            <person name="van Noort V."/>
            <person name="Kunze R."/>
            <person name="Devos D.P."/>
            <person name="Arumugam M."/>
            <person name="Bork P."/>
            <person name="Hurt E."/>
        </authorList>
    </citation>
    <scope>NUCLEOTIDE SEQUENCE [LARGE SCALE GENOMIC DNA]</scope>
    <source>
        <strain evidence="3">DSM 1495 / CBS 144.50 / IMI 039719</strain>
    </source>
</reference>